<evidence type="ECO:0000256" key="2">
    <source>
        <dbReference type="PROSITE-ProRule" id="PRU00169"/>
    </source>
</evidence>
<dbReference type="PROSITE" id="PS50110">
    <property type="entry name" value="RESPONSE_REGULATORY"/>
    <property type="match status" value="1"/>
</dbReference>
<organism evidence="4 5">
    <name type="scientific">Sphingomonas endophytica</name>
    <dbReference type="NCBI Taxonomy" id="869719"/>
    <lineage>
        <taxon>Bacteria</taxon>
        <taxon>Pseudomonadati</taxon>
        <taxon>Pseudomonadota</taxon>
        <taxon>Alphaproteobacteria</taxon>
        <taxon>Sphingomonadales</taxon>
        <taxon>Sphingomonadaceae</taxon>
        <taxon>Sphingomonas</taxon>
    </lineage>
</organism>
<gene>
    <name evidence="4" type="ORF">F4693_003106</name>
</gene>
<sequence>MTKPHVNGKRVLVVDDGMTTRLYYRDVLETAGFGVEEAVNGVEGLERALMGDFDLLIVDVNMPKMDGYEMIAQVRVDPALHEIPIITISTEAGERDANRAYAAGANLYMVKPADPALLTETAQMLTGVEMAR</sequence>
<dbReference type="PANTHER" id="PTHR44591">
    <property type="entry name" value="STRESS RESPONSE REGULATOR PROTEIN 1"/>
    <property type="match status" value="1"/>
</dbReference>
<feature type="modified residue" description="4-aspartylphosphate" evidence="2">
    <location>
        <position position="59"/>
    </location>
</feature>
<accession>A0A7X0JF79</accession>
<evidence type="ECO:0000259" key="3">
    <source>
        <dbReference type="PROSITE" id="PS50110"/>
    </source>
</evidence>
<dbReference type="PANTHER" id="PTHR44591:SF25">
    <property type="entry name" value="CHEMOTAXIS TWO-COMPONENT RESPONSE REGULATOR"/>
    <property type="match status" value="1"/>
</dbReference>
<dbReference type="Gene3D" id="3.40.50.2300">
    <property type="match status" value="1"/>
</dbReference>
<proteinExistence type="predicted"/>
<evidence type="ECO:0000313" key="4">
    <source>
        <dbReference type="EMBL" id="MBB6506109.1"/>
    </source>
</evidence>
<dbReference type="InterPro" id="IPR011006">
    <property type="entry name" value="CheY-like_superfamily"/>
</dbReference>
<evidence type="ECO:0000256" key="1">
    <source>
        <dbReference type="ARBA" id="ARBA00022553"/>
    </source>
</evidence>
<dbReference type="SUPFAM" id="SSF52172">
    <property type="entry name" value="CheY-like"/>
    <property type="match status" value="1"/>
</dbReference>
<dbReference type="InterPro" id="IPR050595">
    <property type="entry name" value="Bact_response_regulator"/>
</dbReference>
<feature type="domain" description="Response regulatory" evidence="3">
    <location>
        <begin position="10"/>
        <end position="126"/>
    </location>
</feature>
<protein>
    <submittedName>
        <fullName evidence="4">Two-component system chemotaxis response regulator CheY</fullName>
    </submittedName>
</protein>
<dbReference type="Pfam" id="PF00072">
    <property type="entry name" value="Response_reg"/>
    <property type="match status" value="1"/>
</dbReference>
<dbReference type="EMBL" id="JACHBT010000018">
    <property type="protein sequence ID" value="MBB6506109.1"/>
    <property type="molecule type" value="Genomic_DNA"/>
</dbReference>
<dbReference type="AlphaFoldDB" id="A0A7X0JF79"/>
<evidence type="ECO:0000313" key="5">
    <source>
        <dbReference type="Proteomes" id="UP000522313"/>
    </source>
</evidence>
<dbReference type="SMART" id="SM00448">
    <property type="entry name" value="REC"/>
    <property type="match status" value="1"/>
</dbReference>
<dbReference type="InterPro" id="IPR001789">
    <property type="entry name" value="Sig_transdc_resp-reg_receiver"/>
</dbReference>
<comment type="caution">
    <text evidence="4">The sequence shown here is derived from an EMBL/GenBank/DDBJ whole genome shotgun (WGS) entry which is preliminary data.</text>
</comment>
<reference evidence="4 5" key="2">
    <citation type="submission" date="2020-08" db="EMBL/GenBank/DDBJ databases">
        <authorList>
            <person name="Partida-Martinez L."/>
            <person name="Huntemann M."/>
            <person name="Clum A."/>
            <person name="Wang J."/>
            <person name="Palaniappan K."/>
            <person name="Ritter S."/>
            <person name="Chen I.-M."/>
            <person name="Stamatis D."/>
            <person name="Reddy T."/>
            <person name="O'Malley R."/>
            <person name="Daum C."/>
            <person name="Shapiro N."/>
            <person name="Ivanova N."/>
            <person name="Kyrpides N."/>
            <person name="Woyke T."/>
        </authorList>
    </citation>
    <scope>NUCLEOTIDE SEQUENCE [LARGE SCALE GENOMIC DNA]</scope>
    <source>
        <strain evidence="4 5">AS3.13</strain>
    </source>
</reference>
<dbReference type="GO" id="GO:0000160">
    <property type="term" value="P:phosphorelay signal transduction system"/>
    <property type="evidence" value="ECO:0007669"/>
    <property type="project" value="InterPro"/>
</dbReference>
<reference evidence="4 5" key="1">
    <citation type="submission" date="2020-08" db="EMBL/GenBank/DDBJ databases">
        <title>The Agave Microbiome: Exploring the role of microbial communities in plant adaptations to desert environments.</title>
        <authorList>
            <person name="Partida-Martinez L.P."/>
        </authorList>
    </citation>
    <scope>NUCLEOTIDE SEQUENCE [LARGE SCALE GENOMIC DNA]</scope>
    <source>
        <strain evidence="4 5">AS3.13</strain>
    </source>
</reference>
<keyword evidence="1 2" id="KW-0597">Phosphoprotein</keyword>
<name>A0A7X0JF79_9SPHN</name>
<dbReference type="RefSeq" id="WP_184507375.1">
    <property type="nucleotide sequence ID" value="NZ_JACHBT010000018.1"/>
</dbReference>
<dbReference type="Proteomes" id="UP000522313">
    <property type="component" value="Unassembled WGS sequence"/>
</dbReference>